<dbReference type="CDD" id="cd00030">
    <property type="entry name" value="C2"/>
    <property type="match status" value="1"/>
</dbReference>
<dbReference type="InterPro" id="IPR000008">
    <property type="entry name" value="C2_dom"/>
</dbReference>
<dbReference type="InterPro" id="IPR015943">
    <property type="entry name" value="WD40/YVTN_repeat-like_dom_sf"/>
</dbReference>
<feature type="domain" description="C2" evidence="4">
    <location>
        <begin position="1"/>
        <end position="104"/>
    </location>
</feature>
<dbReference type="InterPro" id="IPR020472">
    <property type="entry name" value="WD40_PAC1"/>
</dbReference>
<feature type="repeat" description="WD" evidence="3">
    <location>
        <begin position="1099"/>
        <end position="1140"/>
    </location>
</feature>
<organism evidence="5 6">
    <name type="scientific">Piloderma croceum (strain F 1598)</name>
    <dbReference type="NCBI Taxonomy" id="765440"/>
    <lineage>
        <taxon>Eukaryota</taxon>
        <taxon>Fungi</taxon>
        <taxon>Dikarya</taxon>
        <taxon>Basidiomycota</taxon>
        <taxon>Agaricomycotina</taxon>
        <taxon>Agaricomycetes</taxon>
        <taxon>Agaricomycetidae</taxon>
        <taxon>Atheliales</taxon>
        <taxon>Atheliaceae</taxon>
        <taxon>Piloderma</taxon>
    </lineage>
</organism>
<dbReference type="CDD" id="cd00200">
    <property type="entry name" value="WD40"/>
    <property type="match status" value="2"/>
</dbReference>
<feature type="repeat" description="WD" evidence="3">
    <location>
        <begin position="971"/>
        <end position="1012"/>
    </location>
</feature>
<dbReference type="PROSITE" id="PS00678">
    <property type="entry name" value="WD_REPEATS_1"/>
    <property type="match status" value="4"/>
</dbReference>
<dbReference type="SMART" id="SM00320">
    <property type="entry name" value="WD40"/>
    <property type="match status" value="11"/>
</dbReference>
<feature type="repeat" description="WD" evidence="3">
    <location>
        <begin position="1142"/>
        <end position="1183"/>
    </location>
</feature>
<reference evidence="6" key="2">
    <citation type="submission" date="2015-01" db="EMBL/GenBank/DDBJ databases">
        <title>Evolutionary Origins and Diversification of the Mycorrhizal Mutualists.</title>
        <authorList>
            <consortium name="DOE Joint Genome Institute"/>
            <consortium name="Mycorrhizal Genomics Consortium"/>
            <person name="Kohler A."/>
            <person name="Kuo A."/>
            <person name="Nagy L.G."/>
            <person name="Floudas D."/>
            <person name="Copeland A."/>
            <person name="Barry K.W."/>
            <person name="Cichocki N."/>
            <person name="Veneault-Fourrey C."/>
            <person name="LaButti K."/>
            <person name="Lindquist E.A."/>
            <person name="Lipzen A."/>
            <person name="Lundell T."/>
            <person name="Morin E."/>
            <person name="Murat C."/>
            <person name="Riley R."/>
            <person name="Ohm R."/>
            <person name="Sun H."/>
            <person name="Tunlid A."/>
            <person name="Henrissat B."/>
            <person name="Grigoriev I.V."/>
            <person name="Hibbett D.S."/>
            <person name="Martin F."/>
        </authorList>
    </citation>
    <scope>NUCLEOTIDE SEQUENCE [LARGE SCALE GENOMIC DNA]</scope>
    <source>
        <strain evidence="6">F 1598</strain>
    </source>
</reference>
<dbReference type="Proteomes" id="UP000054166">
    <property type="component" value="Unassembled WGS sequence"/>
</dbReference>
<feature type="repeat" description="WD" evidence="3">
    <location>
        <begin position="1014"/>
        <end position="1055"/>
    </location>
</feature>
<feature type="repeat" description="WD" evidence="3">
    <location>
        <begin position="1474"/>
        <end position="1511"/>
    </location>
</feature>
<dbReference type="SUPFAM" id="SSF50969">
    <property type="entry name" value="YVTN repeat-like/Quinoprotein amine dehydrogenase"/>
    <property type="match status" value="1"/>
</dbReference>
<dbReference type="InterPro" id="IPR035892">
    <property type="entry name" value="C2_domain_sf"/>
</dbReference>
<dbReference type="OrthoDB" id="3266532at2759"/>
<evidence type="ECO:0000256" key="1">
    <source>
        <dbReference type="ARBA" id="ARBA00022574"/>
    </source>
</evidence>
<dbReference type="PRINTS" id="PR00320">
    <property type="entry name" value="GPROTEINBRPT"/>
</dbReference>
<dbReference type="PROSITE" id="PS50294">
    <property type="entry name" value="WD_REPEATS_REGION"/>
    <property type="match status" value="5"/>
</dbReference>
<dbReference type="Pfam" id="PF00400">
    <property type="entry name" value="WD40"/>
    <property type="match status" value="8"/>
</dbReference>
<evidence type="ECO:0000256" key="2">
    <source>
        <dbReference type="ARBA" id="ARBA00022737"/>
    </source>
</evidence>
<dbReference type="Gene3D" id="3.40.50.300">
    <property type="entry name" value="P-loop containing nucleotide triphosphate hydrolases"/>
    <property type="match status" value="1"/>
</dbReference>
<proteinExistence type="predicted"/>
<sequence>MSPDLVFYSLHVVNAIGLPSVLSGKSPNAYVKIKIDDFSVRTNVEKRSNDPVWNEEFQISIAKDLSSTLSIQAMHDGSLCHTSLGVASIRVRALAEKASASHDINLKLFKGKQERGAIVVRFKDITSTESAGAQPAEEGTDLISSAIQRAAKTTDAMKGYNGEIMDTVIAVKSSDMCGIILQYLDKLVSFGDSISQVHPYAKLAWDVLTIAHKAFKALQDRDDRIKTLLSTAIDMLGFLDEIKPLPKIRILQDTVSAMMKQIYECAVFVHTYGERSLIVRVIHDNLTSAEDDSIQRFTQEFNRLRSSFSDSTNIQTWIVVHNVENNVAQLTSTLETLKDLGERIYSLNLLIPFFKVCNLAENERRLKELPGADLKGVRFDEDHACLRGTRQQLLRDIHVWVQSSDINDPSKRILWLSGQAGSGKSSVANSIAMLFDGLNRLGACFRFKRDTAGLNSPDGLFGNLCYQLSHFNKRLRCETLNMIDAMGNIGSSSLQTQAKKLLVDTTKGAGLVGPIVVVIDALDESGSKALRKPLLLAIAAQLAQLPSSIRVIITSRDEADIRASLATCADELCIDRAERTAEDIAYYIDHRIEATKRQYSYLPRDWPPADKIQDMYRRAGSIFIWASVACNFIEGFEDDCDPVIQLNLLLDVTKPGKREAAFPLKALDELYDGILSNAYPGKTSDNFHYVAGSIVAVKNPLTSIALDQLLGLGPDLAEHPLTLPGGWLIRLSSSALIISQIRPMLSMYPTGSNGREGVIQLLHPSLFDFLTGRADERFRIDLSIQNSLLALRCFATMNRDLKLDICKITNSSILNEEVENLPQRIDSSISPALRYACRFFAEHLIEVRDPEVLLTIALDEFVSLHLLQWIEAMSLLNQVTEAEASLNILANWLKELTSQNIKIVTIVNEAITFLIAFGRVIRLSALHTYISALSFTPKWSEIYQTFSPISPPKPENTTSSHPWWNASARVLEGHTDFISHITFSPCGKKLASSSHDQTIGVWDVATGQAIGPPLARQNGSVTYVEFSPDGEKLVSLGSDGMVLLWDVDSHSVAFTYTSRPSYVWLVAFLPDGKKIASASGNKTIRLWEAGTGEAIGYALEGHTRNITDIVLSPDGTKLASASKDTTVRLWNVENGQEIGSPLEGHTDTVACVSFSPDGRQIASGSFDGSVQLWDVETGHKVGLPLKSPNNTSDWITVRRQDWVAWSPDGKMLASAPCSATITIWEADTGNEIARVATGHSSYIQSLVFSPEGKRIASISNDHVGLWNAENGEAIGSRVADAAGANSVRFSPDGKVLAVSSYKTIKLWDIGAPHGNKFTHSSPDQHVDTVVSYCDSVTFSPNGLIAVSITRGSYVMRGDDPPTDNVIRTVQLWDVETGQAIRPGVPIECSTDSSWSQAKFSPNGKKLASSADSQTVQLMDVGTGCHKSILKQHWAVQLQFTPDSGKLASLSIDDKTVRLWDAESGDAVGPVLITTDAIQSFQFSPEGDKLITITKEDTVQLWDAQTGYQIQLIVCNYFGGPKDNVFDPPLRPQVAFSPDGRSLAIESRIRYDQFETHIVILWDIKGGREIGLSSRRAYNNINDLRFSLDGKRLVCRASAPDSPKARVWNLETGEVQTLSHLDSASLADFQLSLDTLSIDDLGFLNCAGTRLLWLPLVLRGAKITSHKSVVLLGGSIGMTFIRWAAQYDLDSPEITRLGFC</sequence>
<feature type="repeat" description="WD" evidence="3">
    <location>
        <begin position="1203"/>
        <end position="1234"/>
    </location>
</feature>
<dbReference type="SUPFAM" id="SSF52540">
    <property type="entry name" value="P-loop containing nucleoside triphosphate hydrolases"/>
    <property type="match status" value="1"/>
</dbReference>
<dbReference type="Gene3D" id="2.130.10.10">
    <property type="entry name" value="YVTN repeat-like/Quinoprotein amine dehydrogenase"/>
    <property type="match status" value="4"/>
</dbReference>
<dbReference type="InterPro" id="IPR011047">
    <property type="entry name" value="Quinoprotein_ADH-like_sf"/>
</dbReference>
<dbReference type="Pfam" id="PF00168">
    <property type="entry name" value="C2"/>
    <property type="match status" value="1"/>
</dbReference>
<dbReference type="InterPro" id="IPR001680">
    <property type="entry name" value="WD40_rpt"/>
</dbReference>
<dbReference type="PANTHER" id="PTHR19879">
    <property type="entry name" value="TRANSCRIPTION INITIATION FACTOR TFIID"/>
    <property type="match status" value="1"/>
</dbReference>
<keyword evidence="1 3" id="KW-0853">WD repeat</keyword>
<dbReference type="HOGENOM" id="CLU_000288_6_3_1"/>
<evidence type="ECO:0000313" key="6">
    <source>
        <dbReference type="Proteomes" id="UP000054166"/>
    </source>
</evidence>
<dbReference type="InterPro" id="IPR027417">
    <property type="entry name" value="P-loop_NTPase"/>
</dbReference>
<dbReference type="EMBL" id="KN833019">
    <property type="protein sequence ID" value="KIM78135.1"/>
    <property type="molecule type" value="Genomic_DNA"/>
</dbReference>
<name>A0A0C3F043_PILCF</name>
<evidence type="ECO:0000259" key="4">
    <source>
        <dbReference type="PROSITE" id="PS50004"/>
    </source>
</evidence>
<dbReference type="STRING" id="765440.A0A0C3F043"/>
<reference evidence="5 6" key="1">
    <citation type="submission" date="2014-04" db="EMBL/GenBank/DDBJ databases">
        <authorList>
            <consortium name="DOE Joint Genome Institute"/>
            <person name="Kuo A."/>
            <person name="Tarkka M."/>
            <person name="Buscot F."/>
            <person name="Kohler A."/>
            <person name="Nagy L.G."/>
            <person name="Floudas D."/>
            <person name="Copeland A."/>
            <person name="Barry K.W."/>
            <person name="Cichocki N."/>
            <person name="Veneault-Fourrey C."/>
            <person name="LaButti K."/>
            <person name="Lindquist E.A."/>
            <person name="Lipzen A."/>
            <person name="Lundell T."/>
            <person name="Morin E."/>
            <person name="Murat C."/>
            <person name="Sun H."/>
            <person name="Tunlid A."/>
            <person name="Henrissat B."/>
            <person name="Grigoriev I.V."/>
            <person name="Hibbett D.S."/>
            <person name="Martin F."/>
            <person name="Nordberg H.P."/>
            <person name="Cantor M.N."/>
            <person name="Hua S.X."/>
        </authorList>
    </citation>
    <scope>NUCLEOTIDE SEQUENCE [LARGE SCALE GENOMIC DNA]</scope>
    <source>
        <strain evidence="5 6">F 1598</strain>
    </source>
</reference>
<protein>
    <recommendedName>
        <fullName evidence="4">C2 domain-containing protein</fullName>
    </recommendedName>
</protein>
<dbReference type="Gene3D" id="2.60.40.150">
    <property type="entry name" value="C2 domain"/>
    <property type="match status" value="1"/>
</dbReference>
<dbReference type="PANTHER" id="PTHR19879:SF9">
    <property type="entry name" value="TRANSCRIPTION INITIATION FACTOR TFIID SUBUNIT 5"/>
    <property type="match status" value="1"/>
</dbReference>
<dbReference type="InterPro" id="IPR019775">
    <property type="entry name" value="WD40_repeat_CS"/>
</dbReference>
<evidence type="ECO:0000313" key="5">
    <source>
        <dbReference type="EMBL" id="KIM78135.1"/>
    </source>
</evidence>
<dbReference type="SMART" id="SM00239">
    <property type="entry name" value="C2"/>
    <property type="match status" value="1"/>
</dbReference>
<dbReference type="SUPFAM" id="SSF49562">
    <property type="entry name" value="C2 domain (Calcium/lipid-binding domain, CaLB)"/>
    <property type="match status" value="1"/>
</dbReference>
<dbReference type="Pfam" id="PF24883">
    <property type="entry name" value="NPHP3_N"/>
    <property type="match status" value="1"/>
</dbReference>
<evidence type="ECO:0000256" key="3">
    <source>
        <dbReference type="PROSITE-ProRule" id="PRU00221"/>
    </source>
</evidence>
<gene>
    <name evidence="5" type="ORF">PILCRDRAFT_824851</name>
</gene>
<dbReference type="InParanoid" id="A0A0C3F043"/>
<accession>A0A0C3F043</accession>
<dbReference type="InterPro" id="IPR056884">
    <property type="entry name" value="NPHP3-like_N"/>
</dbReference>
<dbReference type="SUPFAM" id="SSF50998">
    <property type="entry name" value="Quinoprotein alcohol dehydrogenase-like"/>
    <property type="match status" value="2"/>
</dbReference>
<keyword evidence="6" id="KW-1185">Reference proteome</keyword>
<dbReference type="InterPro" id="IPR011044">
    <property type="entry name" value="Quino_amine_DH_bsu"/>
</dbReference>
<feature type="repeat" description="WD" evidence="3">
    <location>
        <begin position="1056"/>
        <end position="1097"/>
    </location>
</feature>
<dbReference type="PROSITE" id="PS50082">
    <property type="entry name" value="WD_REPEATS_2"/>
    <property type="match status" value="7"/>
</dbReference>
<keyword evidence="2" id="KW-0677">Repeat</keyword>
<dbReference type="PROSITE" id="PS50004">
    <property type="entry name" value="C2"/>
    <property type="match status" value="1"/>
</dbReference>